<organism evidence="2 3">
    <name type="scientific">Aphanocapsa feldmannii 277cV</name>
    <dbReference type="NCBI Taxonomy" id="2507553"/>
    <lineage>
        <taxon>Bacteria</taxon>
        <taxon>Bacillati</taxon>
        <taxon>Cyanobacteriota</taxon>
        <taxon>Cyanophyceae</taxon>
        <taxon>Oscillatoriophycideae</taxon>
        <taxon>Chroococcales</taxon>
        <taxon>Microcystaceae</taxon>
        <taxon>Aphanocapsa</taxon>
    </lineage>
</organism>
<proteinExistence type="predicted"/>
<sequence length="228" mass="23638">MGQASEETDSPYARLGIGAEASFEAVQAARDHKLAACGDDPMAKARIEKAYDAVLQDRLKLRQSGQASMAAVEASKEEAKAGRPLKQVKLPTLPRLPAPNRSNAIAAPRIGSPGFKAPSLALAEGPQLWLPLVVLGGLLAWTLVAPPDPRNLSLLLALGTGATVFSLLKRSGRFFQSVFLGFAALALGLSLGGLASASLAPLLAGLTELQLSSGLALLTLLITALLLD</sequence>
<evidence type="ECO:0008006" key="4">
    <source>
        <dbReference type="Google" id="ProtNLM"/>
    </source>
</evidence>
<dbReference type="PANTHER" id="PTHR33372:SF2">
    <property type="entry name" value="PROTEIN CHAPERONE-LIKE PROTEIN OF POR1, CHLOROPLASTIC"/>
    <property type="match status" value="1"/>
</dbReference>
<dbReference type="AlphaFoldDB" id="A0A524RKU7"/>
<reference evidence="2 3" key="1">
    <citation type="journal article" date="2019" name="mSystems">
        <title>Life at home and on the roam: Genomic adaptions reflect the dual lifestyle of an intracellular, facultative symbiont.</title>
        <authorList>
            <person name="Burgsdorf I."/>
        </authorList>
    </citation>
    <scope>NUCLEOTIDE SEQUENCE [LARGE SCALE GENOMIC DNA]</scope>
    <source>
        <strain evidence="2">277cV</strain>
    </source>
</reference>
<comment type="caution">
    <text evidence="2">The sequence shown here is derived from an EMBL/GenBank/DDBJ whole genome shotgun (WGS) entry which is preliminary data.</text>
</comment>
<evidence type="ECO:0000313" key="2">
    <source>
        <dbReference type="EMBL" id="TGG90492.1"/>
    </source>
</evidence>
<protein>
    <recommendedName>
        <fullName evidence="4">Molecular chaperone DnaJ</fullName>
    </recommendedName>
</protein>
<feature type="transmembrane region" description="Helical" evidence="1">
    <location>
        <begin position="180"/>
        <end position="203"/>
    </location>
</feature>
<dbReference type="EMBL" id="SRMO01000087">
    <property type="protein sequence ID" value="TGG90492.1"/>
    <property type="molecule type" value="Genomic_DNA"/>
</dbReference>
<name>A0A524RKU7_9CHRO</name>
<keyword evidence="1" id="KW-0472">Membrane</keyword>
<dbReference type="PANTHER" id="PTHR33372">
    <property type="match status" value="1"/>
</dbReference>
<gene>
    <name evidence="2" type="ORF">ERJ67_10595</name>
</gene>
<dbReference type="InterPro" id="IPR021788">
    <property type="entry name" value="CPP1-like"/>
</dbReference>
<accession>A0A524RKU7</accession>
<evidence type="ECO:0000313" key="3">
    <source>
        <dbReference type="Proteomes" id="UP000317990"/>
    </source>
</evidence>
<dbReference type="Proteomes" id="UP000317990">
    <property type="component" value="Unassembled WGS sequence"/>
</dbReference>
<keyword evidence="1" id="KW-0812">Transmembrane</keyword>
<evidence type="ECO:0000256" key="1">
    <source>
        <dbReference type="SAM" id="Phobius"/>
    </source>
</evidence>
<keyword evidence="1" id="KW-1133">Transmembrane helix</keyword>
<dbReference type="Pfam" id="PF11833">
    <property type="entry name" value="CPP1-like"/>
    <property type="match status" value="1"/>
</dbReference>
<feature type="transmembrane region" description="Helical" evidence="1">
    <location>
        <begin position="209"/>
        <end position="227"/>
    </location>
</feature>